<dbReference type="Proteomes" id="UP000192783">
    <property type="component" value="Unassembled WGS sequence"/>
</dbReference>
<evidence type="ECO:0000313" key="12">
    <source>
        <dbReference type="Proteomes" id="UP000192783"/>
    </source>
</evidence>
<dbReference type="Gene3D" id="3.40.50.10210">
    <property type="match status" value="1"/>
</dbReference>
<dbReference type="InterPro" id="IPR023195">
    <property type="entry name" value="Nict_dMeBzImd_PRibTrfase_N"/>
</dbReference>
<dbReference type="PANTHER" id="PTHR43463:SF1">
    <property type="entry name" value="NICOTINATE-NUCLEOTIDE--DIMETHYLBENZIMIDAZOLE PHOSPHORIBOSYLTRANSFERASE"/>
    <property type="match status" value="1"/>
</dbReference>
<keyword evidence="7 10" id="KW-0808">Transferase</keyword>
<comment type="catalytic activity">
    <reaction evidence="9 10">
        <text>5,6-dimethylbenzimidazole + nicotinate beta-D-ribonucleotide = alpha-ribazole 5'-phosphate + nicotinate + H(+)</text>
        <dbReference type="Rhea" id="RHEA:11196"/>
        <dbReference type="ChEBI" id="CHEBI:15378"/>
        <dbReference type="ChEBI" id="CHEBI:15890"/>
        <dbReference type="ChEBI" id="CHEBI:32544"/>
        <dbReference type="ChEBI" id="CHEBI:57502"/>
        <dbReference type="ChEBI" id="CHEBI:57918"/>
        <dbReference type="EC" id="2.4.2.21"/>
    </reaction>
</comment>
<dbReference type="PANTHER" id="PTHR43463">
    <property type="entry name" value="NICOTINATE-NUCLEOTIDE--DIMETHYLBENZIMIDAZOLE PHOSPHORIBOSYLTRANSFERASE"/>
    <property type="match status" value="1"/>
</dbReference>
<evidence type="ECO:0000256" key="5">
    <source>
        <dbReference type="ARBA" id="ARBA00022573"/>
    </source>
</evidence>
<evidence type="ECO:0000256" key="2">
    <source>
        <dbReference type="ARBA" id="ARBA00007110"/>
    </source>
</evidence>
<evidence type="ECO:0000256" key="9">
    <source>
        <dbReference type="ARBA" id="ARBA00047340"/>
    </source>
</evidence>
<dbReference type="UniPathway" id="UPA00061">
    <property type="reaction ID" value="UER00516"/>
</dbReference>
<comment type="similarity">
    <text evidence="2 10">Belongs to the CobT family.</text>
</comment>
<keyword evidence="5 10" id="KW-0169">Cobalamin biosynthesis</keyword>
<proteinExistence type="inferred from homology"/>
<dbReference type="AlphaFoldDB" id="A0A1W1XB66"/>
<dbReference type="NCBIfam" id="NF000996">
    <property type="entry name" value="PRK00105.1"/>
    <property type="match status" value="1"/>
</dbReference>
<dbReference type="CDD" id="cd02439">
    <property type="entry name" value="DMB-PRT_CobT"/>
    <property type="match status" value="1"/>
</dbReference>
<gene>
    <name evidence="10" type="primary">cobT</name>
    <name evidence="11" type="ORF">SAMN02746041_01140</name>
</gene>
<dbReference type="GO" id="GO:0008939">
    <property type="term" value="F:nicotinate-nucleotide-dimethylbenzimidazole phosphoribosyltransferase activity"/>
    <property type="evidence" value="ECO:0007669"/>
    <property type="project" value="UniProtKB-UniRule"/>
</dbReference>
<dbReference type="InterPro" id="IPR036087">
    <property type="entry name" value="Nict_dMeBzImd_PRibTrfase_sf"/>
</dbReference>
<keyword evidence="6 10" id="KW-0328">Glycosyltransferase</keyword>
<evidence type="ECO:0000256" key="7">
    <source>
        <dbReference type="ARBA" id="ARBA00022679"/>
    </source>
</evidence>
<dbReference type="EMBL" id="FWXF01000004">
    <property type="protein sequence ID" value="SMC21162.1"/>
    <property type="molecule type" value="Genomic_DNA"/>
</dbReference>
<evidence type="ECO:0000256" key="10">
    <source>
        <dbReference type="HAMAP-Rule" id="MF_00230"/>
    </source>
</evidence>
<dbReference type="SUPFAM" id="SSF52733">
    <property type="entry name" value="Nicotinate mononucleotide:5,6-dimethylbenzimidazole phosphoribosyltransferase (CobT)"/>
    <property type="match status" value="1"/>
</dbReference>
<dbReference type="GO" id="GO:0009236">
    <property type="term" value="P:cobalamin biosynthetic process"/>
    <property type="evidence" value="ECO:0007669"/>
    <property type="project" value="UniProtKB-UniRule"/>
</dbReference>
<evidence type="ECO:0000256" key="3">
    <source>
        <dbReference type="ARBA" id="ARBA00011991"/>
    </source>
</evidence>
<sequence length="352" mass="36960">MELQQLMAAIEPADKAWEEKAWDRLRSQIRPRGSLGRLEEMAARVGGMCRSLAPDLSRKLIFTMAGDHGVAEEGVSAYPQEVTAQMVFSFVQGWASISVLASHVGADVRVVDCGVAADLSPEWAVEHRKIGKGTANIAQGPAMSREEAQRGILVGAELVMQAARDEGYSLFGTGDMGIANTTPSTAIVAAFSGRPVAELTGRGTGIDDEAWKRKVQVVEQALEVNRPDPKDPVDVLAKVGGFEIAGLAGAVLGAAAAKVPVVCDGFIATAGALVACRLVPTAKDYLFVSHKSQEVGHAVMYGLLGLEPILDLGMRLGEGTGAALAMSLVEAAGKVLRDIKTFEEAGVTDTGH</sequence>
<organism evidence="11 12">
    <name type="scientific">Desulfacinum hydrothermale DSM 13146</name>
    <dbReference type="NCBI Taxonomy" id="1121390"/>
    <lineage>
        <taxon>Bacteria</taxon>
        <taxon>Pseudomonadati</taxon>
        <taxon>Thermodesulfobacteriota</taxon>
        <taxon>Syntrophobacteria</taxon>
        <taxon>Syntrophobacterales</taxon>
        <taxon>Syntrophobacteraceae</taxon>
        <taxon>Desulfacinum</taxon>
    </lineage>
</organism>
<dbReference type="STRING" id="1121390.SAMN02746041_01140"/>
<comment type="pathway">
    <text evidence="1 10">Nucleoside biosynthesis; alpha-ribazole biosynthesis; alpha-ribazole from 5,6-dimethylbenzimidazole: step 1/2.</text>
</comment>
<evidence type="ECO:0000313" key="11">
    <source>
        <dbReference type="EMBL" id="SMC21162.1"/>
    </source>
</evidence>
<feature type="active site" description="Proton acceptor" evidence="10">
    <location>
        <position position="318"/>
    </location>
</feature>
<accession>A0A1W1XB66</accession>
<dbReference type="Pfam" id="PF02277">
    <property type="entry name" value="DBI_PRT"/>
    <property type="match status" value="1"/>
</dbReference>
<evidence type="ECO:0000256" key="6">
    <source>
        <dbReference type="ARBA" id="ARBA00022676"/>
    </source>
</evidence>
<comment type="function">
    <text evidence="10">Catalyzes the synthesis of alpha-ribazole-5'-phosphate from nicotinate mononucleotide (NAMN) and 5,6-dimethylbenzimidazole (DMB).</text>
</comment>
<evidence type="ECO:0000256" key="1">
    <source>
        <dbReference type="ARBA" id="ARBA00005049"/>
    </source>
</evidence>
<keyword evidence="12" id="KW-1185">Reference proteome</keyword>
<evidence type="ECO:0000256" key="8">
    <source>
        <dbReference type="ARBA" id="ARBA00030686"/>
    </source>
</evidence>
<dbReference type="InterPro" id="IPR017846">
    <property type="entry name" value="Nict_dMeBzImd_PRibTrfase_bact"/>
</dbReference>
<dbReference type="EC" id="2.4.2.21" evidence="3 10"/>
<name>A0A1W1XB66_9BACT</name>
<reference evidence="11 12" key="1">
    <citation type="submission" date="2017-04" db="EMBL/GenBank/DDBJ databases">
        <authorList>
            <person name="Afonso C.L."/>
            <person name="Miller P.J."/>
            <person name="Scott M.A."/>
            <person name="Spackman E."/>
            <person name="Goraichik I."/>
            <person name="Dimitrov K.M."/>
            <person name="Suarez D.L."/>
            <person name="Swayne D.E."/>
        </authorList>
    </citation>
    <scope>NUCLEOTIDE SEQUENCE [LARGE SCALE GENOMIC DNA]</scope>
    <source>
        <strain evidence="11 12">DSM 13146</strain>
    </source>
</reference>
<dbReference type="NCBIfam" id="TIGR03160">
    <property type="entry name" value="cobT_DBIPRT"/>
    <property type="match status" value="1"/>
</dbReference>
<evidence type="ECO:0000256" key="4">
    <source>
        <dbReference type="ARBA" id="ARBA00015486"/>
    </source>
</evidence>
<dbReference type="RefSeq" id="WP_084056900.1">
    <property type="nucleotide sequence ID" value="NZ_FWXF01000004.1"/>
</dbReference>
<dbReference type="InterPro" id="IPR003200">
    <property type="entry name" value="Nict_dMeBzImd_PRibTrfase"/>
</dbReference>
<dbReference type="Gene3D" id="1.10.1610.10">
    <property type="match status" value="1"/>
</dbReference>
<dbReference type="FunFam" id="3.40.50.10210:FF:000001">
    <property type="entry name" value="Nicotinate-nucleotide--dimethylbenzimidazole phosphoribosyltransferase"/>
    <property type="match status" value="1"/>
</dbReference>
<dbReference type="HAMAP" id="MF_00230">
    <property type="entry name" value="CobT"/>
    <property type="match status" value="1"/>
</dbReference>
<dbReference type="OrthoDB" id="9781491at2"/>
<protein>
    <recommendedName>
        <fullName evidence="4 10">Nicotinate-nucleotide--dimethylbenzimidazole phosphoribosyltransferase</fullName>
        <shortName evidence="10">NN:DBI PRT</shortName>
        <ecNumber evidence="3 10">2.4.2.21</ecNumber>
    </recommendedName>
    <alternativeName>
        <fullName evidence="8 10">N(1)-alpha-phosphoribosyltransferase</fullName>
    </alternativeName>
</protein>